<dbReference type="EMBL" id="CP035281">
    <property type="protein sequence ID" value="QAT43274.1"/>
    <property type="molecule type" value="Genomic_DNA"/>
</dbReference>
<dbReference type="SUPFAM" id="SSF48008">
    <property type="entry name" value="GntR ligand-binding domain-like"/>
    <property type="match status" value="1"/>
</dbReference>
<keyword evidence="2" id="KW-0238">DNA-binding</keyword>
<keyword evidence="1" id="KW-0805">Transcription regulation</keyword>
<dbReference type="AlphaFoldDB" id="A0A410PWJ1"/>
<dbReference type="InterPro" id="IPR008920">
    <property type="entry name" value="TF_FadR/GntR_C"/>
</dbReference>
<dbReference type="Gene3D" id="1.10.10.10">
    <property type="entry name" value="Winged helix-like DNA-binding domain superfamily/Winged helix DNA-binding domain"/>
    <property type="match status" value="1"/>
</dbReference>
<reference evidence="5 6" key="1">
    <citation type="submission" date="2019-01" db="EMBL/GenBank/DDBJ databases">
        <title>Draft genomes of a novel of Aminipila strains.</title>
        <authorList>
            <person name="Ma S."/>
        </authorList>
    </citation>
    <scope>NUCLEOTIDE SEQUENCE [LARGE SCALE GENOMIC DNA]</scope>
    <source>
        <strain evidence="6">JN-39</strain>
    </source>
</reference>
<evidence type="ECO:0000256" key="1">
    <source>
        <dbReference type="ARBA" id="ARBA00023015"/>
    </source>
</evidence>
<sequence>MGIKREVRMEKEKLFDKLVINEIKTQSDFLADKIKEMIVSRELDDGFVFPNENEFCKKLNVSRSTLREAYKILDTQGFIRRTKHGTYIKCREDIAKQGNFMASLELADNRELIEFVCALEPEAVFLAAKNIDEEGITRLEALMNECEEVADNWRELLVKNYEFHAYIRSLANNNLITSALTAYYDIFNQQIIENIYSRSTDTSAFRKESLQQHRELFHAIKNHEAEKAKNIAYDHLSYDIYELQFKTSKN</sequence>
<dbReference type="PRINTS" id="PR00035">
    <property type="entry name" value="HTHGNTR"/>
</dbReference>
<organism evidence="5 6">
    <name type="scientific">Aminipila luticellarii</name>
    <dbReference type="NCBI Taxonomy" id="2507160"/>
    <lineage>
        <taxon>Bacteria</taxon>
        <taxon>Bacillati</taxon>
        <taxon>Bacillota</taxon>
        <taxon>Clostridia</taxon>
        <taxon>Peptostreptococcales</taxon>
        <taxon>Anaerovoracaceae</taxon>
        <taxon>Aminipila</taxon>
    </lineage>
</organism>
<dbReference type="KEGG" id="amij:EQM06_08610"/>
<dbReference type="InterPro" id="IPR036390">
    <property type="entry name" value="WH_DNA-bd_sf"/>
</dbReference>
<keyword evidence="3" id="KW-0804">Transcription</keyword>
<evidence type="ECO:0000259" key="4">
    <source>
        <dbReference type="PROSITE" id="PS50949"/>
    </source>
</evidence>
<evidence type="ECO:0000313" key="5">
    <source>
        <dbReference type="EMBL" id="QAT43274.1"/>
    </source>
</evidence>
<dbReference type="CDD" id="cd07377">
    <property type="entry name" value="WHTH_GntR"/>
    <property type="match status" value="1"/>
</dbReference>
<evidence type="ECO:0000313" key="6">
    <source>
        <dbReference type="Proteomes" id="UP000287601"/>
    </source>
</evidence>
<gene>
    <name evidence="5" type="ORF">EQM06_08610</name>
</gene>
<name>A0A410PWJ1_9FIRM</name>
<evidence type="ECO:0000256" key="2">
    <source>
        <dbReference type="ARBA" id="ARBA00023125"/>
    </source>
</evidence>
<dbReference type="Pfam" id="PF00392">
    <property type="entry name" value="GntR"/>
    <property type="match status" value="1"/>
</dbReference>
<dbReference type="Pfam" id="PF07729">
    <property type="entry name" value="FCD"/>
    <property type="match status" value="1"/>
</dbReference>
<protein>
    <submittedName>
        <fullName evidence="5">FadR family transcriptional regulator</fullName>
    </submittedName>
</protein>
<dbReference type="SUPFAM" id="SSF46785">
    <property type="entry name" value="Winged helix' DNA-binding domain"/>
    <property type="match status" value="1"/>
</dbReference>
<keyword evidence="6" id="KW-1185">Reference proteome</keyword>
<dbReference type="InterPro" id="IPR011711">
    <property type="entry name" value="GntR_C"/>
</dbReference>
<evidence type="ECO:0000256" key="3">
    <source>
        <dbReference type="ARBA" id="ARBA00023163"/>
    </source>
</evidence>
<dbReference type="GO" id="GO:0003700">
    <property type="term" value="F:DNA-binding transcription factor activity"/>
    <property type="evidence" value="ECO:0007669"/>
    <property type="project" value="InterPro"/>
</dbReference>
<feature type="domain" description="HTH gntR-type" evidence="4">
    <location>
        <begin position="24"/>
        <end position="91"/>
    </location>
</feature>
<accession>A0A410PWJ1</accession>
<dbReference type="SMART" id="SM00345">
    <property type="entry name" value="HTH_GNTR"/>
    <property type="match status" value="1"/>
</dbReference>
<dbReference type="InterPro" id="IPR000524">
    <property type="entry name" value="Tscrpt_reg_HTH_GntR"/>
</dbReference>
<dbReference type="PROSITE" id="PS50949">
    <property type="entry name" value="HTH_GNTR"/>
    <property type="match status" value="1"/>
</dbReference>
<dbReference type="Proteomes" id="UP000287601">
    <property type="component" value="Chromosome"/>
</dbReference>
<dbReference type="Gene3D" id="1.20.120.530">
    <property type="entry name" value="GntR ligand-binding domain-like"/>
    <property type="match status" value="1"/>
</dbReference>
<dbReference type="PANTHER" id="PTHR43537:SF5">
    <property type="entry name" value="UXU OPERON TRANSCRIPTIONAL REGULATOR"/>
    <property type="match status" value="1"/>
</dbReference>
<dbReference type="GO" id="GO:0003677">
    <property type="term" value="F:DNA binding"/>
    <property type="evidence" value="ECO:0007669"/>
    <property type="project" value="UniProtKB-KW"/>
</dbReference>
<dbReference type="OrthoDB" id="163333at2"/>
<proteinExistence type="predicted"/>
<dbReference type="PANTHER" id="PTHR43537">
    <property type="entry name" value="TRANSCRIPTIONAL REGULATOR, GNTR FAMILY"/>
    <property type="match status" value="1"/>
</dbReference>
<dbReference type="SMART" id="SM00895">
    <property type="entry name" value="FCD"/>
    <property type="match status" value="1"/>
</dbReference>
<dbReference type="InterPro" id="IPR036388">
    <property type="entry name" value="WH-like_DNA-bd_sf"/>
</dbReference>